<dbReference type="Pfam" id="PF03109">
    <property type="entry name" value="ABC1"/>
    <property type="match status" value="1"/>
</dbReference>
<comment type="similarity">
    <text evidence="1">Belongs to the protein kinase superfamily. ADCK protein kinase family.</text>
</comment>
<dbReference type="CDD" id="cd05121">
    <property type="entry name" value="ABC1_ADCK3-like"/>
    <property type="match status" value="1"/>
</dbReference>
<dbReference type="PANTHER" id="PTHR10566:SF117">
    <property type="entry name" value="UNUSUAL PROTEIN KINASE-RELATED"/>
    <property type="match status" value="1"/>
</dbReference>
<organism evidence="3">
    <name type="scientific">Pseudictyota dubia</name>
    <dbReference type="NCBI Taxonomy" id="2749911"/>
    <lineage>
        <taxon>Eukaryota</taxon>
        <taxon>Sar</taxon>
        <taxon>Stramenopiles</taxon>
        <taxon>Ochrophyta</taxon>
        <taxon>Bacillariophyta</taxon>
        <taxon>Mediophyceae</taxon>
        <taxon>Biddulphiophycidae</taxon>
        <taxon>Eupodiscales</taxon>
        <taxon>Odontellaceae</taxon>
        <taxon>Pseudictyota</taxon>
    </lineage>
</organism>
<gene>
    <name evidence="3" type="ORF">TDUB1175_LOCUS16183</name>
</gene>
<dbReference type="InterPro" id="IPR050154">
    <property type="entry name" value="UbiB_kinase"/>
</dbReference>
<feature type="domain" description="ABC1 atypical kinase-like" evidence="2">
    <location>
        <begin position="20"/>
        <end position="177"/>
    </location>
</feature>
<reference evidence="3" key="1">
    <citation type="submission" date="2021-01" db="EMBL/GenBank/DDBJ databases">
        <authorList>
            <person name="Corre E."/>
            <person name="Pelletier E."/>
            <person name="Niang G."/>
            <person name="Scheremetjew M."/>
            <person name="Finn R."/>
            <person name="Kale V."/>
            <person name="Holt S."/>
            <person name="Cochrane G."/>
            <person name="Meng A."/>
            <person name="Brown T."/>
            <person name="Cohen L."/>
        </authorList>
    </citation>
    <scope>NUCLEOTIDE SEQUENCE</scope>
    <source>
        <strain evidence="3">CCMP147</strain>
    </source>
</reference>
<evidence type="ECO:0000259" key="2">
    <source>
        <dbReference type="Pfam" id="PF03109"/>
    </source>
</evidence>
<dbReference type="InterPro" id="IPR011009">
    <property type="entry name" value="Kinase-like_dom_sf"/>
</dbReference>
<accession>A0A7R9WA37</accession>
<dbReference type="AlphaFoldDB" id="A0A7R9WA37"/>
<protein>
    <recommendedName>
        <fullName evidence="2">ABC1 atypical kinase-like domain-containing protein</fullName>
    </recommendedName>
</protein>
<dbReference type="PANTHER" id="PTHR10566">
    <property type="entry name" value="CHAPERONE-ACTIVITY OF BC1 COMPLEX CABC1 -RELATED"/>
    <property type="match status" value="1"/>
</dbReference>
<dbReference type="EMBL" id="HBED01032301">
    <property type="protein sequence ID" value="CAD8317389.1"/>
    <property type="molecule type" value="Transcribed_RNA"/>
</dbReference>
<proteinExistence type="inferred from homology"/>
<evidence type="ECO:0000256" key="1">
    <source>
        <dbReference type="ARBA" id="ARBA00009670"/>
    </source>
</evidence>
<name>A0A7R9WA37_9STRA</name>
<dbReference type="Gene3D" id="1.10.510.10">
    <property type="entry name" value="Transferase(Phosphotransferase) domain 1"/>
    <property type="match status" value="1"/>
</dbReference>
<sequence length="300" mass="34039">MMRKVSLDLFLLNKYGEFMDEVCNILTEQIPYHVDFIDCFSHGSYSELDYEREAQNQKRFKDELGKRRCRVHVPLVFDDFTARRVITTEWVDGVKLADAPGSQIRELIPVGVELFLTQLLDIGCFHADPHPGNLYVTQDGTLCLLDFGLCAEVDERSRQAMTTAIVHLLSGDFDSLIAHDAKKLGFLPDHLDTSEIKPILTKILTRGLLESGSSLHTRKRKLMEISNELNEVFFNYPFSVPPFFALVTRGLGLLEGIALSGDPDFDIFNASYPYARRRAVEIFGYNGLRKLKRQVTSVGI</sequence>
<dbReference type="SUPFAM" id="SSF56112">
    <property type="entry name" value="Protein kinase-like (PK-like)"/>
    <property type="match status" value="1"/>
</dbReference>
<dbReference type="InterPro" id="IPR004147">
    <property type="entry name" value="ABC1_dom"/>
</dbReference>
<evidence type="ECO:0000313" key="3">
    <source>
        <dbReference type="EMBL" id="CAD8317389.1"/>
    </source>
</evidence>